<dbReference type="SMART" id="SM00174">
    <property type="entry name" value="RHO"/>
    <property type="match status" value="1"/>
</dbReference>
<dbReference type="STRING" id="5762.D2W2B8"/>
<keyword evidence="1" id="KW-0547">Nucleotide-binding</keyword>
<evidence type="ECO:0000256" key="1">
    <source>
        <dbReference type="ARBA" id="ARBA00022741"/>
    </source>
</evidence>
<dbReference type="Pfam" id="PF12937">
    <property type="entry name" value="F-box-like"/>
    <property type="match status" value="1"/>
</dbReference>
<keyword evidence="5" id="KW-1185">Reference proteome</keyword>
<dbReference type="PRINTS" id="PR00449">
    <property type="entry name" value="RASTRNSFRMNG"/>
</dbReference>
<dbReference type="GO" id="GO:0005525">
    <property type="term" value="F:GTP binding"/>
    <property type="evidence" value="ECO:0007669"/>
    <property type="project" value="UniProtKB-KW"/>
</dbReference>
<keyword evidence="2" id="KW-0342">GTP-binding</keyword>
<feature type="domain" description="F-box" evidence="3">
    <location>
        <begin position="3"/>
        <end position="49"/>
    </location>
</feature>
<evidence type="ECO:0000313" key="5">
    <source>
        <dbReference type="Proteomes" id="UP000006671"/>
    </source>
</evidence>
<gene>
    <name evidence="4" type="ORF">NAEGRDRAFT_75533</name>
</gene>
<protein>
    <submittedName>
        <fullName evidence="4">Small GTPase</fullName>
    </submittedName>
</protein>
<dbReference type="OMA" id="NCAMNEI"/>
<dbReference type="Gene3D" id="3.40.50.300">
    <property type="entry name" value="P-loop containing nucleotide triphosphate hydrolases"/>
    <property type="match status" value="1"/>
</dbReference>
<organism evidence="5">
    <name type="scientific">Naegleria gruberi</name>
    <name type="common">Amoeba</name>
    <dbReference type="NCBI Taxonomy" id="5762"/>
    <lineage>
        <taxon>Eukaryota</taxon>
        <taxon>Discoba</taxon>
        <taxon>Heterolobosea</taxon>
        <taxon>Tetramitia</taxon>
        <taxon>Eutetramitia</taxon>
        <taxon>Vahlkampfiidae</taxon>
        <taxon>Naegleria</taxon>
    </lineage>
</organism>
<dbReference type="GeneID" id="8862938"/>
<dbReference type="InParanoid" id="D2W2B8"/>
<dbReference type="RefSeq" id="XP_002669579.1">
    <property type="nucleotide sequence ID" value="XM_002669533.1"/>
</dbReference>
<dbReference type="SUPFAM" id="SSF81383">
    <property type="entry name" value="F-box domain"/>
    <property type="match status" value="1"/>
</dbReference>
<dbReference type="InterPro" id="IPR027417">
    <property type="entry name" value="P-loop_NTPase"/>
</dbReference>
<dbReference type="InterPro" id="IPR050227">
    <property type="entry name" value="Rab"/>
</dbReference>
<dbReference type="Proteomes" id="UP000006671">
    <property type="component" value="Unassembled WGS sequence"/>
</dbReference>
<proteinExistence type="predicted"/>
<dbReference type="GO" id="GO:0003924">
    <property type="term" value="F:GTPase activity"/>
    <property type="evidence" value="ECO:0007669"/>
    <property type="project" value="InterPro"/>
</dbReference>
<dbReference type="KEGG" id="ngr:NAEGRDRAFT_75533"/>
<dbReference type="InterPro" id="IPR001810">
    <property type="entry name" value="F-box_dom"/>
</dbReference>
<dbReference type="EMBL" id="GG738925">
    <property type="protein sequence ID" value="EFC36835.1"/>
    <property type="molecule type" value="Genomic_DNA"/>
</dbReference>
<dbReference type="InterPro" id="IPR036047">
    <property type="entry name" value="F-box-like_dom_sf"/>
</dbReference>
<reference evidence="4 5" key="1">
    <citation type="journal article" date="2010" name="Cell">
        <title>The genome of Naegleria gruberi illuminates early eukaryotic versatility.</title>
        <authorList>
            <person name="Fritz-Laylin L.K."/>
            <person name="Prochnik S.E."/>
            <person name="Ginger M.L."/>
            <person name="Dacks J.B."/>
            <person name="Carpenter M.L."/>
            <person name="Field M.C."/>
            <person name="Kuo A."/>
            <person name="Paredez A."/>
            <person name="Chapman J."/>
            <person name="Pham J."/>
            <person name="Shu S."/>
            <person name="Neupane R."/>
            <person name="Cipriano M."/>
            <person name="Mancuso J."/>
            <person name="Tu H."/>
            <person name="Salamov A."/>
            <person name="Lindquist E."/>
            <person name="Shapiro H."/>
            <person name="Lucas S."/>
            <person name="Grigoriev I.V."/>
            <person name="Cande W.Z."/>
            <person name="Fulton C."/>
            <person name="Rokhsar D.S."/>
            <person name="Dawson S.C."/>
        </authorList>
    </citation>
    <scope>NUCLEOTIDE SEQUENCE [LARGE SCALE GENOMIC DNA]</scope>
    <source>
        <strain evidence="4 5">NEG-M</strain>
    </source>
</reference>
<evidence type="ECO:0000313" key="4">
    <source>
        <dbReference type="EMBL" id="EFC36835.1"/>
    </source>
</evidence>
<dbReference type="PANTHER" id="PTHR47977">
    <property type="entry name" value="RAS-RELATED PROTEIN RAB"/>
    <property type="match status" value="1"/>
</dbReference>
<dbReference type="InterPro" id="IPR001806">
    <property type="entry name" value="Small_GTPase"/>
</dbReference>
<name>D2W2B8_NAEGR</name>
<dbReference type="FunFam" id="3.40.50.300:FF:001447">
    <property type="entry name" value="Ras-related protein Rab-1B"/>
    <property type="match status" value="1"/>
</dbReference>
<dbReference type="AlphaFoldDB" id="D2W2B8"/>
<evidence type="ECO:0000256" key="2">
    <source>
        <dbReference type="ARBA" id="ARBA00023134"/>
    </source>
</evidence>
<dbReference type="CDD" id="cd00154">
    <property type="entry name" value="Rab"/>
    <property type="match status" value="1"/>
</dbReference>
<dbReference type="CDD" id="cd09917">
    <property type="entry name" value="F-box_SF"/>
    <property type="match status" value="1"/>
</dbReference>
<dbReference type="VEuPathDB" id="AmoebaDB:NAEGRDRAFT_75533"/>
<dbReference type="Gene3D" id="1.20.1280.50">
    <property type="match status" value="1"/>
</dbReference>
<dbReference type="PROSITE" id="PS50181">
    <property type="entry name" value="FBOX"/>
    <property type="match status" value="1"/>
</dbReference>
<dbReference type="OrthoDB" id="10265611at2759"/>
<dbReference type="SUPFAM" id="SSF52540">
    <property type="entry name" value="P-loop containing nucleoside triphosphate hydrolases"/>
    <property type="match status" value="1"/>
</dbReference>
<accession>D2W2B8</accession>
<dbReference type="PROSITE" id="PS51419">
    <property type="entry name" value="RAB"/>
    <property type="match status" value="1"/>
</dbReference>
<evidence type="ECO:0000259" key="3">
    <source>
        <dbReference type="PROSITE" id="PS50181"/>
    </source>
</evidence>
<sequence length="378" mass="43140">MAQNIFEVLPNDLIGEILSHISHVELLVTFSRVCKYWQRICYELIWDYYEKSILQLTNLNPKLQFADLDQFLHSKQGRKFIRYLLRKGVYDFACKLAKISSVSEDIRSCSIKEKWVDVELSVLKECFKRFSDLTDQPMIPPPKPVQKVDESNSSSRGFFSGALSFIGSMFAKNPASSSSTTISNSTNSIPETKVTAESKPRPEYDFLTKVVLDGDYASGKTSLFNCAMNEIPVNASRNHHIPTIGVDFGIKNFQFGDTTKIKMQLWDQSGPERYSRVSLSFYRNASVVLLLIDPSNNFASESMKEKAETIKKHASKAEVILISTKKDKKEKRIISNKQADKFAYDNFESLHLDITNTKLEEPKNIIWYCALLKYLLSP</sequence>
<dbReference type="Pfam" id="PF00071">
    <property type="entry name" value="Ras"/>
    <property type="match status" value="1"/>
</dbReference>
<dbReference type="eggNOG" id="KOG0078">
    <property type="taxonomic scope" value="Eukaryota"/>
</dbReference>
<dbReference type="SMART" id="SM00175">
    <property type="entry name" value="RAB"/>
    <property type="match status" value="1"/>
</dbReference>